<feature type="domain" description="SH2" evidence="3">
    <location>
        <begin position="88"/>
        <end position="127"/>
    </location>
</feature>
<dbReference type="Gene3D" id="1.10.238.10">
    <property type="entry name" value="EF-hand"/>
    <property type="match status" value="1"/>
</dbReference>
<dbReference type="Pfam" id="PF00017">
    <property type="entry name" value="SH2"/>
    <property type="match status" value="1"/>
</dbReference>
<protein>
    <recommendedName>
        <fullName evidence="7">SH2 domain-containing protein</fullName>
    </recommendedName>
</protein>
<dbReference type="PANTHER" id="PTHR11801">
    <property type="entry name" value="SIGNAL TRANSDUCER AND ACTIVATOR OF TRANSCRIPTION"/>
    <property type="match status" value="1"/>
</dbReference>
<keyword evidence="6" id="KW-1185">Reference proteome</keyword>
<dbReference type="SUPFAM" id="SSF49417">
    <property type="entry name" value="p53-like transcription factors"/>
    <property type="match status" value="1"/>
</dbReference>
<evidence type="ECO:0000256" key="2">
    <source>
        <dbReference type="ARBA" id="ARBA00022999"/>
    </source>
</evidence>
<dbReference type="AlphaFoldDB" id="A0A8C6Y980"/>
<evidence type="ECO:0000259" key="3">
    <source>
        <dbReference type="Pfam" id="PF00017"/>
    </source>
</evidence>
<dbReference type="InterPro" id="IPR001217">
    <property type="entry name" value="STAT"/>
</dbReference>
<comment type="similarity">
    <text evidence="1">Belongs to the transcription factor STAT family.</text>
</comment>
<dbReference type="Ensembl" id="ENSNNAT00000026360.1">
    <property type="protein sequence ID" value="ENSNNAP00000025147.1"/>
    <property type="gene ID" value="ENSNNAG00000016461.1"/>
</dbReference>
<organism evidence="5 6">
    <name type="scientific">Naja naja</name>
    <name type="common">Indian cobra</name>
    <dbReference type="NCBI Taxonomy" id="35670"/>
    <lineage>
        <taxon>Eukaryota</taxon>
        <taxon>Metazoa</taxon>
        <taxon>Chordata</taxon>
        <taxon>Craniata</taxon>
        <taxon>Vertebrata</taxon>
        <taxon>Euteleostomi</taxon>
        <taxon>Lepidosauria</taxon>
        <taxon>Squamata</taxon>
        <taxon>Bifurcata</taxon>
        <taxon>Unidentata</taxon>
        <taxon>Episquamata</taxon>
        <taxon>Toxicofera</taxon>
        <taxon>Serpentes</taxon>
        <taxon>Colubroidea</taxon>
        <taxon>Elapidae</taxon>
        <taxon>Elapinae</taxon>
        <taxon>Naja</taxon>
    </lineage>
</organism>
<dbReference type="GO" id="GO:0007165">
    <property type="term" value="P:signal transduction"/>
    <property type="evidence" value="ECO:0007669"/>
    <property type="project" value="InterPro"/>
</dbReference>
<keyword evidence="2" id="KW-0727">SH2 domain</keyword>
<dbReference type="OrthoDB" id="19300at2759"/>
<sequence>MCDTLNQKFLAEVQTTKGLLKDHYFFLAQKIFGDNITTLEELQRCHVSWSQFNKEMLPGRGFTFWQWFEGILDLTKKYLKNYWSDRLIMGFVSKQYVFNYLSNAPAGTFLLRFSDSEIGGISIAYVKYFQDGMPLCRTAPYSQSLKQRKNRFFYLYSGRLTVFGAQPNALSISLHSIVYACLLLSGIFTKSAYCPQQSWVLTLPTPRGWKAESTLSLLEFEPALIAGSWNLSARHLTACTTKALWANWAKGLPAGTCSISGAVSPCSKLGTVLDETPYKVKFGLFPDLGGPNTHRHLVVVGLS</sequence>
<dbReference type="InterPro" id="IPR048988">
    <property type="entry name" value="STAT_linker"/>
</dbReference>
<evidence type="ECO:0008006" key="7">
    <source>
        <dbReference type="Google" id="ProtNLM"/>
    </source>
</evidence>
<name>A0A8C6Y980_NAJNA</name>
<dbReference type="GeneTree" id="ENSGT01080000257420"/>
<reference evidence="5" key="1">
    <citation type="submission" date="2025-08" db="UniProtKB">
        <authorList>
            <consortium name="Ensembl"/>
        </authorList>
    </citation>
    <scope>IDENTIFICATION</scope>
</reference>
<dbReference type="SUPFAM" id="SSF55550">
    <property type="entry name" value="SH2 domain"/>
    <property type="match status" value="1"/>
</dbReference>
<dbReference type="InterPro" id="IPR000980">
    <property type="entry name" value="SH2"/>
</dbReference>
<dbReference type="GO" id="GO:0003700">
    <property type="term" value="F:DNA-binding transcription factor activity"/>
    <property type="evidence" value="ECO:0007669"/>
    <property type="project" value="InterPro"/>
</dbReference>
<reference evidence="5" key="2">
    <citation type="submission" date="2025-09" db="UniProtKB">
        <authorList>
            <consortium name="Ensembl"/>
        </authorList>
    </citation>
    <scope>IDENTIFICATION</scope>
</reference>
<dbReference type="Pfam" id="PF21354">
    <property type="entry name" value="STAT_linker"/>
    <property type="match status" value="1"/>
</dbReference>
<dbReference type="Gene3D" id="3.30.505.10">
    <property type="entry name" value="SH2 domain"/>
    <property type="match status" value="1"/>
</dbReference>
<evidence type="ECO:0000256" key="1">
    <source>
        <dbReference type="ARBA" id="ARBA00005586"/>
    </source>
</evidence>
<evidence type="ECO:0000313" key="6">
    <source>
        <dbReference type="Proteomes" id="UP000694559"/>
    </source>
</evidence>
<feature type="domain" description="Signal transducer and activator of transcription linker" evidence="4">
    <location>
        <begin position="1"/>
        <end position="68"/>
    </location>
</feature>
<dbReference type="InterPro" id="IPR008967">
    <property type="entry name" value="p53-like_TF_DNA-bd_sf"/>
</dbReference>
<dbReference type="Proteomes" id="UP000694559">
    <property type="component" value="Unplaced"/>
</dbReference>
<accession>A0A8C6Y980</accession>
<proteinExistence type="inferred from homology"/>
<evidence type="ECO:0000313" key="5">
    <source>
        <dbReference type="Ensembl" id="ENSNNAP00000025147.1"/>
    </source>
</evidence>
<dbReference type="InterPro" id="IPR036860">
    <property type="entry name" value="SH2_dom_sf"/>
</dbReference>
<evidence type="ECO:0000259" key="4">
    <source>
        <dbReference type="Pfam" id="PF21354"/>
    </source>
</evidence>